<feature type="transmembrane region" description="Helical" evidence="1">
    <location>
        <begin position="259"/>
        <end position="279"/>
    </location>
</feature>
<feature type="transmembrane region" description="Helical" evidence="1">
    <location>
        <begin position="286"/>
        <end position="303"/>
    </location>
</feature>
<feature type="transmembrane region" description="Helical" evidence="1">
    <location>
        <begin position="164"/>
        <end position="190"/>
    </location>
</feature>
<keyword evidence="3" id="KW-1185">Reference proteome</keyword>
<keyword evidence="1" id="KW-0812">Transmembrane</keyword>
<evidence type="ECO:0000313" key="2">
    <source>
        <dbReference type="EMBL" id="MBP2325888.1"/>
    </source>
</evidence>
<name>A0ABS4TNA1_9PSEU</name>
<evidence type="ECO:0000313" key="3">
    <source>
        <dbReference type="Proteomes" id="UP001519332"/>
    </source>
</evidence>
<comment type="caution">
    <text evidence="2">The sequence shown here is derived from an EMBL/GenBank/DDBJ whole genome shotgun (WGS) entry which is preliminary data.</text>
</comment>
<keyword evidence="1" id="KW-0472">Membrane</keyword>
<reference evidence="2 3" key="1">
    <citation type="submission" date="2021-03" db="EMBL/GenBank/DDBJ databases">
        <title>Sequencing the genomes of 1000 actinobacteria strains.</title>
        <authorList>
            <person name="Klenk H.-P."/>
        </authorList>
    </citation>
    <scope>NUCLEOTIDE SEQUENCE [LARGE SCALE GENOMIC DNA]</scope>
    <source>
        <strain evidence="2 3">DSM 46670</strain>
    </source>
</reference>
<feature type="transmembrane region" description="Helical" evidence="1">
    <location>
        <begin position="315"/>
        <end position="335"/>
    </location>
</feature>
<evidence type="ECO:0000256" key="1">
    <source>
        <dbReference type="SAM" id="Phobius"/>
    </source>
</evidence>
<dbReference type="Proteomes" id="UP001519332">
    <property type="component" value="Unassembled WGS sequence"/>
</dbReference>
<keyword evidence="1" id="KW-1133">Transmembrane helix</keyword>
<feature type="transmembrane region" description="Helical" evidence="1">
    <location>
        <begin position="20"/>
        <end position="40"/>
    </location>
</feature>
<sequence>MTVPDDLEVVEPAREPRRWVLPAIVMVLSAGVFAVVRPHLIDDTFITLSYARNLAFSGHWGLIELGTSNTATSPLNVLLLAAITFVVRDAVLAAGILYVLCQAGIALALRRVGERAGLPSWFSPLAVVLLAVNPLLISSIGLEVQLGAAGLAWLLVAATERRPVLFGVITGLLTLVRVDLVLVATVVLLLRKRFWVDIWKSAAAALAVAVPWFAFSWIALGSAVADTLIIKTLQRSWGPWNFKNGPVLYEGAFLWATRLSFLPAVLGAAAFTGLLIMLVRRVRTPALMPFVALVPASIVHYLAYSRLHVPPYHWYYGPSIVAATIFLAAAVAAVAGDAPVFVRRAGGIPAVLVAGVLVVLSVGNYAAAGLPRQYAPITSNHASSAQYAQIGTELGRLVGTSTVRSAGEIGVLAYSCGCSIVDLFADRGAIGPAIAARKSQTGLLGRKLIDLNFHFFDYGVPQVRPEYALTEIRPDAPAPPDVIAQWPITSPWSGPQTLYLTRAD</sequence>
<evidence type="ECO:0008006" key="4">
    <source>
        <dbReference type="Google" id="ProtNLM"/>
    </source>
</evidence>
<feature type="transmembrane region" description="Helical" evidence="1">
    <location>
        <begin position="121"/>
        <end position="144"/>
    </location>
</feature>
<organism evidence="2 3">
    <name type="scientific">Kibdelosporangium banguiense</name>
    <dbReference type="NCBI Taxonomy" id="1365924"/>
    <lineage>
        <taxon>Bacteria</taxon>
        <taxon>Bacillati</taxon>
        <taxon>Actinomycetota</taxon>
        <taxon>Actinomycetes</taxon>
        <taxon>Pseudonocardiales</taxon>
        <taxon>Pseudonocardiaceae</taxon>
        <taxon>Kibdelosporangium</taxon>
    </lineage>
</organism>
<accession>A0ABS4TNA1</accession>
<dbReference type="RefSeq" id="WP_245378467.1">
    <property type="nucleotide sequence ID" value="NZ_JAGINW010000001.1"/>
</dbReference>
<feature type="transmembrane region" description="Helical" evidence="1">
    <location>
        <begin position="347"/>
        <end position="367"/>
    </location>
</feature>
<protein>
    <recommendedName>
        <fullName evidence="4">Glycosyltransferase RgtA/B/C/D-like domain-containing protein</fullName>
    </recommendedName>
</protein>
<dbReference type="EMBL" id="JAGINW010000001">
    <property type="protein sequence ID" value="MBP2325888.1"/>
    <property type="molecule type" value="Genomic_DNA"/>
</dbReference>
<proteinExistence type="predicted"/>
<feature type="transmembrane region" description="Helical" evidence="1">
    <location>
        <begin position="202"/>
        <end position="225"/>
    </location>
</feature>
<gene>
    <name evidence="2" type="ORF">JOF56_006273</name>
</gene>